<dbReference type="InterPro" id="IPR037398">
    <property type="entry name" value="Glyco_hydro_64_fam"/>
</dbReference>
<dbReference type="InterPro" id="IPR006311">
    <property type="entry name" value="TAT_signal"/>
</dbReference>
<evidence type="ECO:0000313" key="4">
    <source>
        <dbReference type="Proteomes" id="UP001501822"/>
    </source>
</evidence>
<feature type="domain" description="GH64" evidence="2">
    <location>
        <begin position="43"/>
        <end position="398"/>
    </location>
</feature>
<keyword evidence="4" id="KW-1185">Reference proteome</keyword>
<organism evidence="3 4">
    <name type="scientific">Actinoallomurus spadix</name>
    <dbReference type="NCBI Taxonomy" id="79912"/>
    <lineage>
        <taxon>Bacteria</taxon>
        <taxon>Bacillati</taxon>
        <taxon>Actinomycetota</taxon>
        <taxon>Actinomycetes</taxon>
        <taxon>Streptosporangiales</taxon>
        <taxon>Thermomonosporaceae</taxon>
        <taxon>Actinoallomurus</taxon>
    </lineage>
</organism>
<feature type="chain" id="PRO_5046372328" evidence="1">
    <location>
        <begin position="23"/>
        <end position="399"/>
    </location>
</feature>
<sequence length="399" mass="41787">MNSRMIGRRSFLASTAALGALALGGGTTGCAPSSRARSTAATAGGLPLTAVNRTGRHAAEPVYMYVLGVDPATGAQGHVTADGVFVPCAASDNGPDGFTDYAIPFRDSGDAAVALPKMSGRVYFSIGDRLRLKVVTDGNGRPALQYPAGWVATDPNHRILHDWIEFTHNDAGMFCNTTAVDMFSIPLAIRLAGTRTQTTGTLVDGGRDRIFAAVSAHPDFARLVVGDRLRVIAPGHGIEAGLFPADYYDSYIDAVWDRYRGTPLTVRTDAGTYTGRVTGEHLSFSGGTRAPASVARPSTRDVLFCDGALAAPNDGVTGPVAAILGAAFNRSTLLSHASQPVTDPARYYREGVTNHYARAMHEAAADGAAYGFAFDDVAGHASYIQDGAPTSVTVTLTPF</sequence>
<accession>A0ABN0X316</accession>
<dbReference type="PROSITE" id="PS51257">
    <property type="entry name" value="PROKAR_LIPOPROTEIN"/>
    <property type="match status" value="1"/>
</dbReference>
<name>A0ABN0X316_9ACTN</name>
<dbReference type="PANTHER" id="PTHR38165">
    <property type="match status" value="1"/>
</dbReference>
<dbReference type="Pfam" id="PF16483">
    <property type="entry name" value="Glyco_hydro_64"/>
    <property type="match status" value="1"/>
</dbReference>
<dbReference type="PROSITE" id="PS51318">
    <property type="entry name" value="TAT"/>
    <property type="match status" value="1"/>
</dbReference>
<dbReference type="Gene3D" id="2.60.110.10">
    <property type="entry name" value="Thaumatin"/>
    <property type="match status" value="1"/>
</dbReference>
<dbReference type="InterPro" id="IPR037176">
    <property type="entry name" value="Osmotin/thaumatin-like_sf"/>
</dbReference>
<comment type="caution">
    <text evidence="3">The sequence shown here is derived from an EMBL/GenBank/DDBJ whole genome shotgun (WGS) entry which is preliminary data.</text>
</comment>
<dbReference type="Gene3D" id="3.30.920.50">
    <property type="entry name" value="Beta-1,3-glucanase, C-terminal domain"/>
    <property type="match status" value="1"/>
</dbReference>
<gene>
    <name evidence="3" type="ORF">GCM10010151_49100</name>
</gene>
<evidence type="ECO:0000259" key="2">
    <source>
        <dbReference type="PROSITE" id="PS52006"/>
    </source>
</evidence>
<dbReference type="Proteomes" id="UP001501822">
    <property type="component" value="Unassembled WGS sequence"/>
</dbReference>
<dbReference type="InterPro" id="IPR042517">
    <property type="entry name" value="Glyco_hydro_64_N_2"/>
</dbReference>
<protein>
    <submittedName>
        <fullName evidence="3">Glycoside hydrolase family 64 protein</fullName>
    </submittedName>
</protein>
<evidence type="ECO:0000256" key="1">
    <source>
        <dbReference type="SAM" id="SignalP"/>
    </source>
</evidence>
<keyword evidence="3" id="KW-0378">Hydrolase</keyword>
<proteinExistence type="predicted"/>
<dbReference type="CDD" id="cd09216">
    <property type="entry name" value="GH64-LPHase-like"/>
    <property type="match status" value="1"/>
</dbReference>
<evidence type="ECO:0000313" key="3">
    <source>
        <dbReference type="EMBL" id="GAA0353718.1"/>
    </source>
</evidence>
<reference evidence="3 4" key="1">
    <citation type="journal article" date="2019" name="Int. J. Syst. Evol. Microbiol.">
        <title>The Global Catalogue of Microorganisms (GCM) 10K type strain sequencing project: providing services to taxonomists for standard genome sequencing and annotation.</title>
        <authorList>
            <consortium name="The Broad Institute Genomics Platform"/>
            <consortium name="The Broad Institute Genome Sequencing Center for Infectious Disease"/>
            <person name="Wu L."/>
            <person name="Ma J."/>
        </authorList>
    </citation>
    <scope>NUCLEOTIDE SEQUENCE [LARGE SCALE GENOMIC DNA]</scope>
    <source>
        <strain evidence="3 4">JCM 3146</strain>
    </source>
</reference>
<dbReference type="EMBL" id="BAAABM010000045">
    <property type="protein sequence ID" value="GAA0353718.1"/>
    <property type="molecule type" value="Genomic_DNA"/>
</dbReference>
<dbReference type="PANTHER" id="PTHR38165:SF1">
    <property type="entry name" value="GLUCANASE B"/>
    <property type="match status" value="1"/>
</dbReference>
<dbReference type="InterPro" id="IPR032477">
    <property type="entry name" value="Glyco_hydro_64"/>
</dbReference>
<keyword evidence="1" id="KW-0732">Signal</keyword>
<dbReference type="PROSITE" id="PS52006">
    <property type="entry name" value="GH64"/>
    <property type="match status" value="1"/>
</dbReference>
<feature type="signal peptide" evidence="1">
    <location>
        <begin position="1"/>
        <end position="22"/>
    </location>
</feature>
<dbReference type="GO" id="GO:0016787">
    <property type="term" value="F:hydrolase activity"/>
    <property type="evidence" value="ECO:0007669"/>
    <property type="project" value="UniProtKB-KW"/>
</dbReference>